<protein>
    <submittedName>
        <fullName evidence="2">DUF2516 family protein</fullName>
    </submittedName>
</protein>
<dbReference type="GeneID" id="83696608"/>
<dbReference type="RefSeq" id="WP_110099890.1">
    <property type="nucleotide sequence ID" value="NZ_CP122561.1"/>
</dbReference>
<dbReference type="Pfam" id="PF10724">
    <property type="entry name" value="DUF2516"/>
    <property type="match status" value="1"/>
</dbReference>
<evidence type="ECO:0000313" key="2">
    <source>
        <dbReference type="EMBL" id="WGH92060.1"/>
    </source>
</evidence>
<feature type="transmembrane region" description="Helical" evidence="1">
    <location>
        <begin position="83"/>
        <end position="100"/>
    </location>
</feature>
<keyword evidence="3" id="KW-1185">Reference proteome</keyword>
<evidence type="ECO:0000256" key="1">
    <source>
        <dbReference type="SAM" id="Phobius"/>
    </source>
</evidence>
<name>A0AAJ6AEZ8_9MICC</name>
<keyword evidence="1" id="KW-0812">Transmembrane</keyword>
<keyword evidence="1" id="KW-1133">Transmembrane helix</keyword>
<keyword evidence="1" id="KW-0472">Membrane</keyword>
<dbReference type="EMBL" id="CP122566">
    <property type="protein sequence ID" value="WGH92060.1"/>
    <property type="molecule type" value="Genomic_DNA"/>
</dbReference>
<dbReference type="InterPro" id="IPR019662">
    <property type="entry name" value="DUF2516"/>
</dbReference>
<accession>A0AAJ6AEZ8</accession>
<organism evidence="2 3">
    <name type="scientific">Auritidibacter ignavus</name>
    <dbReference type="NCBI Taxonomy" id="678932"/>
    <lineage>
        <taxon>Bacteria</taxon>
        <taxon>Bacillati</taxon>
        <taxon>Actinomycetota</taxon>
        <taxon>Actinomycetes</taxon>
        <taxon>Micrococcales</taxon>
        <taxon>Micrococcaceae</taxon>
        <taxon>Auritidibacter</taxon>
    </lineage>
</organism>
<feature type="transmembrane region" description="Helical" evidence="1">
    <location>
        <begin position="55"/>
        <end position="77"/>
    </location>
</feature>
<evidence type="ECO:0000313" key="3">
    <source>
        <dbReference type="Proteomes" id="UP001224674"/>
    </source>
</evidence>
<gene>
    <name evidence="2" type="ORF">QDX21_06850</name>
</gene>
<dbReference type="Proteomes" id="UP001224674">
    <property type="component" value="Chromosome"/>
</dbReference>
<sequence>MLTLSTPGAIVLTIEHWLSIIFAVVSLVIQLWAFIDCLGRKSRDFLAVGRQSKNFWLLLTGISAAVGTIMTALPLLFYQVGTTGLLTLVALCVAAVYLAGPRREIKGDTGGYAF</sequence>
<dbReference type="AlphaFoldDB" id="A0AAJ6AEZ8"/>
<reference evidence="2 3" key="1">
    <citation type="submission" date="2023-03" db="EMBL/GenBank/DDBJ databases">
        <title>Complete genome sequences of several Auritidibacter ignavus strains isolated from ear infections.</title>
        <authorList>
            <person name="Baehr T."/>
            <person name="Baumhoegger A.M."/>
        </authorList>
    </citation>
    <scope>NUCLEOTIDE SEQUENCE [LARGE SCALE GENOMIC DNA]</scope>
    <source>
        <strain evidence="2 3">BABAE-6</strain>
    </source>
</reference>
<feature type="transmembrane region" description="Helical" evidence="1">
    <location>
        <begin position="16"/>
        <end position="35"/>
    </location>
</feature>
<proteinExistence type="predicted"/>